<feature type="signal peptide" evidence="5">
    <location>
        <begin position="1"/>
        <end position="24"/>
    </location>
</feature>
<dbReference type="CDD" id="cd08512">
    <property type="entry name" value="PBP2_NikA_DppA_OppA_like_7"/>
    <property type="match status" value="1"/>
</dbReference>
<dbReference type="Gene3D" id="3.90.76.10">
    <property type="entry name" value="Dipeptide-binding Protein, Domain 1"/>
    <property type="match status" value="1"/>
</dbReference>
<reference evidence="7 8" key="1">
    <citation type="journal article" date="2016" name="J. Biotechnol.">
        <title>First complete genome sequence of a species in the genus Microterricola, an extremophilic cold active enzyme producing bacterial strain ERGS5:02 isolated from Sikkim Himalaya.</title>
        <authorList>
            <person name="Himanshu"/>
            <person name="Swarnkar M.K."/>
            <person name="Singh D."/>
            <person name="Kumar R."/>
        </authorList>
    </citation>
    <scope>NUCLEOTIDE SEQUENCE [LARGE SCALE GENOMIC DNA]</scope>
    <source>
        <strain evidence="7 8">ERGS5:02</strain>
    </source>
</reference>
<name>A0A0Y0QAK3_9MICO</name>
<dbReference type="PROSITE" id="PS51257">
    <property type="entry name" value="PROKAR_LIPOPROTEIN"/>
    <property type="match status" value="1"/>
</dbReference>
<comment type="subcellular location">
    <subcellularLocation>
        <location evidence="1">Cell envelope</location>
    </subcellularLocation>
</comment>
<feature type="chain" id="PRO_5038663277" evidence="5">
    <location>
        <begin position="25"/>
        <end position="527"/>
    </location>
</feature>
<organism evidence="7 8">
    <name type="scientific">Microterricola viridarii</name>
    <dbReference type="NCBI Taxonomy" id="412690"/>
    <lineage>
        <taxon>Bacteria</taxon>
        <taxon>Bacillati</taxon>
        <taxon>Actinomycetota</taxon>
        <taxon>Actinomycetes</taxon>
        <taxon>Micrococcales</taxon>
        <taxon>Microbacteriaceae</taxon>
        <taxon>Microterricola</taxon>
    </lineage>
</organism>
<dbReference type="Pfam" id="PF00496">
    <property type="entry name" value="SBP_bac_5"/>
    <property type="match status" value="1"/>
</dbReference>
<dbReference type="EMBL" id="CP014145">
    <property type="protein sequence ID" value="AMB60611.1"/>
    <property type="molecule type" value="Genomic_DNA"/>
</dbReference>
<dbReference type="OrthoDB" id="9046151at2"/>
<dbReference type="PIRSF" id="PIRSF002741">
    <property type="entry name" value="MppA"/>
    <property type="match status" value="1"/>
</dbReference>
<dbReference type="InterPro" id="IPR030678">
    <property type="entry name" value="Peptide/Ni-bd"/>
</dbReference>
<evidence type="ECO:0000313" key="7">
    <source>
        <dbReference type="EMBL" id="AMB60611.1"/>
    </source>
</evidence>
<sequence length="527" mass="54810">MRTKIRYVATALGLSATLALVGCAATAPEGGSGSGSAPTSIVIDTAFTLETADPGRNYVPTGYMVSKALYETLLDFAGSDESTAVPGLASYTQNDDATVFTFTLADGRVFSDGTPVTADDVVFSLNRVKGMTESKANFLMEGIEVAKVDDKTVELSTATPSLKLPALMTNPSLAILNSKVVIENGGTTDNSDAAEKFLNGTSAGSGPYILDSLSVESQVVLTGNEKYNGAEDIDFDRVVIRNVSESATQKMNLEGGDSQVAVDLSGDQVAGLSGGVSVTSGPSAQTIFLLLNQNPEIAGVTANPEFASAVRYALDYPKLLELAGAGSEQATGVIPPSFLGALTDGVKQDLAASKAALAKSGYAGETITLEYPNDYPVGGVSFTPLAERIQSQLADAGITIALAPAPFTTQIDEYVNGREAFSIWFWGPDYADSANFLPFQAGAKVGLRAGWTAEMAPSIVELATAAETATSMEAREGAFSDFATALQKQGPFVPLIVPGSNIATADYITGVNYNSTWTMDIAELQAK</sequence>
<gene>
    <name evidence="7" type="ORF">AWU67_16150</name>
</gene>
<dbReference type="KEGG" id="mvd:AWU67_16150"/>
<keyword evidence="8" id="KW-1185">Reference proteome</keyword>
<dbReference type="GO" id="GO:1904680">
    <property type="term" value="F:peptide transmembrane transporter activity"/>
    <property type="evidence" value="ECO:0007669"/>
    <property type="project" value="TreeGrafter"/>
</dbReference>
<reference evidence="8" key="2">
    <citation type="submission" date="2016-01" db="EMBL/GenBank/DDBJ databases">
        <title>First complete genome sequence of a species in the genus Microterricola, an extremophilic cold active enzyme producing strain ERGS5:02 isolated from Sikkim Himalaya.</title>
        <authorList>
            <person name="Kumar R."/>
            <person name="Singh D."/>
            <person name="Swarnkar M.K."/>
        </authorList>
    </citation>
    <scope>NUCLEOTIDE SEQUENCE [LARGE SCALE GENOMIC DNA]</scope>
    <source>
        <strain evidence="8">ERGS5:02</strain>
    </source>
</reference>
<feature type="domain" description="Solute-binding protein family 5" evidence="6">
    <location>
        <begin position="84"/>
        <end position="439"/>
    </location>
</feature>
<dbReference type="SUPFAM" id="SSF53850">
    <property type="entry name" value="Periplasmic binding protein-like II"/>
    <property type="match status" value="1"/>
</dbReference>
<evidence type="ECO:0000313" key="8">
    <source>
        <dbReference type="Proteomes" id="UP000058305"/>
    </source>
</evidence>
<dbReference type="InterPro" id="IPR039424">
    <property type="entry name" value="SBP_5"/>
</dbReference>
<keyword evidence="4 5" id="KW-0732">Signal</keyword>
<comment type="similarity">
    <text evidence="2">Belongs to the bacterial solute-binding protein 5 family.</text>
</comment>
<evidence type="ECO:0000256" key="5">
    <source>
        <dbReference type="SAM" id="SignalP"/>
    </source>
</evidence>
<accession>A0A0Y0QAK3</accession>
<dbReference type="PANTHER" id="PTHR30290:SF10">
    <property type="entry name" value="PERIPLASMIC OLIGOPEPTIDE-BINDING PROTEIN-RELATED"/>
    <property type="match status" value="1"/>
</dbReference>
<evidence type="ECO:0000256" key="4">
    <source>
        <dbReference type="ARBA" id="ARBA00022729"/>
    </source>
</evidence>
<proteinExistence type="inferred from homology"/>
<dbReference type="AlphaFoldDB" id="A0A0Y0QAK3"/>
<dbReference type="Proteomes" id="UP000058305">
    <property type="component" value="Chromosome"/>
</dbReference>
<dbReference type="Gene3D" id="3.40.190.10">
    <property type="entry name" value="Periplasmic binding protein-like II"/>
    <property type="match status" value="1"/>
</dbReference>
<dbReference type="GO" id="GO:0015833">
    <property type="term" value="P:peptide transport"/>
    <property type="evidence" value="ECO:0007669"/>
    <property type="project" value="TreeGrafter"/>
</dbReference>
<evidence type="ECO:0000256" key="2">
    <source>
        <dbReference type="ARBA" id="ARBA00005695"/>
    </source>
</evidence>
<dbReference type="InterPro" id="IPR000914">
    <property type="entry name" value="SBP_5_dom"/>
</dbReference>
<evidence type="ECO:0000259" key="6">
    <source>
        <dbReference type="Pfam" id="PF00496"/>
    </source>
</evidence>
<dbReference type="PANTHER" id="PTHR30290">
    <property type="entry name" value="PERIPLASMIC BINDING COMPONENT OF ABC TRANSPORTER"/>
    <property type="match status" value="1"/>
</dbReference>
<dbReference type="GO" id="GO:0030313">
    <property type="term" value="C:cell envelope"/>
    <property type="evidence" value="ECO:0007669"/>
    <property type="project" value="UniProtKB-SubCell"/>
</dbReference>
<dbReference type="Gene3D" id="3.10.105.10">
    <property type="entry name" value="Dipeptide-binding Protein, Domain 3"/>
    <property type="match status" value="1"/>
</dbReference>
<dbReference type="GO" id="GO:0043190">
    <property type="term" value="C:ATP-binding cassette (ABC) transporter complex"/>
    <property type="evidence" value="ECO:0007669"/>
    <property type="project" value="InterPro"/>
</dbReference>
<dbReference type="GO" id="GO:0042597">
    <property type="term" value="C:periplasmic space"/>
    <property type="evidence" value="ECO:0007669"/>
    <property type="project" value="UniProtKB-ARBA"/>
</dbReference>
<dbReference type="RefSeq" id="WP_067232966.1">
    <property type="nucleotide sequence ID" value="NZ_CP014145.1"/>
</dbReference>
<evidence type="ECO:0000256" key="3">
    <source>
        <dbReference type="ARBA" id="ARBA00022448"/>
    </source>
</evidence>
<protein>
    <submittedName>
        <fullName evidence="7">ABC transporter substrate-binding protein</fullName>
    </submittedName>
</protein>
<keyword evidence="3" id="KW-0813">Transport</keyword>
<evidence type="ECO:0000256" key="1">
    <source>
        <dbReference type="ARBA" id="ARBA00004196"/>
    </source>
</evidence>